<dbReference type="PANTHER" id="PTHR24366">
    <property type="entry name" value="IG(IMMUNOGLOBULIN) AND LRR(LEUCINE RICH REPEAT) DOMAINS"/>
    <property type="match status" value="1"/>
</dbReference>
<evidence type="ECO:0000256" key="1">
    <source>
        <dbReference type="ARBA" id="ARBA00022614"/>
    </source>
</evidence>
<dbReference type="Pfam" id="PF13855">
    <property type="entry name" value="LRR_8"/>
    <property type="match status" value="1"/>
</dbReference>
<sequence length="479" mass="53830">MFVIWVCVVVFSLIGRSHQQTANCLPTEYSSHNCSCIAKDVLCQAIVVLAPLRNSLTLNSLSIFDSPHLQLPNKTFNHLTLSRLSLANNQLNDSAFQMQTFEGLTVQDLDLSNNKLTKIPEAVINVANIRGLSVSGNPFENFHNQEQIMKKIGNTLHRFSFGDAEFDPTWPTELKQFPRLEELNVTRGGFSLMPIDAFYGFERSLKKLLIENTALKSVPLAFGRLNYMTELHFDHNQEVGDFGMNVPLVQGILNHIGLISLKDDNITTFPQILGKFDNLTKLQMGQNALKFVSDQSANAIKRVTSLSLRNSSISRIPGALQDMKTLKDIDLSFNGIHSIQRQDLENLTNLETLNLNYNPLQYISNHAFQKSIKLSRVEFRNTSLTNVPCAIKNLCLGTMNITVDLTGNTIECTCSLQWLYKWGSHDESSNRNQHLSILGKCLTIDSTIQDYYDKTLKDCPDSYLCDDIDVNSNPDCNAV</sequence>
<dbReference type="PROSITE" id="PS51450">
    <property type="entry name" value="LRR"/>
    <property type="match status" value="1"/>
</dbReference>
<name>A0A077B739_AZUFA</name>
<feature type="signal peptide" evidence="3">
    <location>
        <begin position="1"/>
        <end position="19"/>
    </location>
</feature>
<proteinExistence type="evidence at transcript level"/>
<organism evidence="4">
    <name type="scientific">Azumapecten farreri</name>
    <name type="common">Farrer's scallop</name>
    <name type="synonym">Chlamys farreri</name>
    <dbReference type="NCBI Taxonomy" id="106299"/>
    <lineage>
        <taxon>Eukaryota</taxon>
        <taxon>Metazoa</taxon>
        <taxon>Spiralia</taxon>
        <taxon>Lophotrochozoa</taxon>
        <taxon>Mollusca</taxon>
        <taxon>Bivalvia</taxon>
        <taxon>Autobranchia</taxon>
        <taxon>Pteriomorphia</taxon>
        <taxon>Pectinida</taxon>
        <taxon>Pectinoidea</taxon>
        <taxon>Pectinidae</taxon>
        <taxon>Azumapecten</taxon>
    </lineage>
</organism>
<dbReference type="Pfam" id="PF00560">
    <property type="entry name" value="LRR_1"/>
    <property type="match status" value="2"/>
</dbReference>
<reference evidence="4" key="1">
    <citation type="submission" date="2014-05" db="EMBL/GenBank/DDBJ databases">
        <authorList>
            <person name="Wang M.Q."/>
            <person name="Song L.S."/>
        </authorList>
    </citation>
    <scope>NUCLEOTIDE SEQUENCE</scope>
</reference>
<evidence type="ECO:0000313" key="4">
    <source>
        <dbReference type="EMBL" id="AIL02132.1"/>
    </source>
</evidence>
<evidence type="ECO:0000256" key="3">
    <source>
        <dbReference type="SAM" id="SignalP"/>
    </source>
</evidence>
<dbReference type="InterPro" id="IPR003591">
    <property type="entry name" value="Leu-rich_rpt_typical-subtyp"/>
</dbReference>
<dbReference type="EMBL" id="KJ868808">
    <property type="protein sequence ID" value="AIL02132.1"/>
    <property type="molecule type" value="mRNA"/>
</dbReference>
<dbReference type="PANTHER" id="PTHR24366:SF96">
    <property type="entry name" value="LEUCINE RICH REPEAT CONTAINING 53"/>
    <property type="match status" value="1"/>
</dbReference>
<evidence type="ECO:0000256" key="2">
    <source>
        <dbReference type="ARBA" id="ARBA00022737"/>
    </source>
</evidence>
<dbReference type="SMART" id="SM00365">
    <property type="entry name" value="LRR_SD22"/>
    <property type="match status" value="4"/>
</dbReference>
<dbReference type="InterPro" id="IPR001611">
    <property type="entry name" value="Leu-rich_rpt"/>
</dbReference>
<feature type="chain" id="PRO_5001717135" evidence="3">
    <location>
        <begin position="20"/>
        <end position="479"/>
    </location>
</feature>
<dbReference type="Gene3D" id="3.80.10.10">
    <property type="entry name" value="Ribonuclease Inhibitor"/>
    <property type="match status" value="2"/>
</dbReference>
<dbReference type="InterPro" id="IPR032675">
    <property type="entry name" value="LRR_dom_sf"/>
</dbReference>
<protein>
    <submittedName>
        <fullName evidence="4">Leucine-rich repeat protein 4</fullName>
    </submittedName>
</protein>
<keyword evidence="1" id="KW-0433">Leucine-rich repeat</keyword>
<accession>A0A077B739</accession>
<dbReference type="AlphaFoldDB" id="A0A077B739"/>
<dbReference type="SUPFAM" id="SSF52058">
    <property type="entry name" value="L domain-like"/>
    <property type="match status" value="1"/>
</dbReference>
<keyword evidence="3" id="KW-0732">Signal</keyword>
<keyword evidence="2" id="KW-0677">Repeat</keyword>
<dbReference type="SMART" id="SM00369">
    <property type="entry name" value="LRR_TYP"/>
    <property type="match status" value="6"/>
</dbReference>
<dbReference type="PRINTS" id="PR00019">
    <property type="entry name" value="LEURICHRPT"/>
</dbReference>